<dbReference type="Pfam" id="PF00144">
    <property type="entry name" value="Beta-lactamase"/>
    <property type="match status" value="1"/>
</dbReference>
<sequence>MFIDVLANDASTPQESAVKMNPSRFESDYGFRRDSVRHDNWREAPWNLWAFRHVHEIIPTARIPATSGRPEEPVVSPDALTELQFVVHGERRSVAQILRQTSTDAITVMRAGRFVADFHAPHFTLQSRHILFSASKSVAGLLAGMLFGDGLLDPEAPVAQYVPELTRSAFGDARVRHVLDMRTSLAFNEDYLDPNGIYARYRRAGLLDPRREGEPAETVIDLLASLPKGAGEHGGPFHYCSPNSDVLGLVIERASGQRYTDFAATRLWQPLGLRHDGCITVDIAGTARSGGGLCMTVRDLARIGELVRLGGEINGRRLIPADWMTDTLTGGSAEAWRQGNFSSWLPNGKYRNKWYQVGNVSGACFAIGIHGQWLYVDPQRETVIAKFSSQPLPTNDEVKMLNLALFDAIAAMG</sequence>
<dbReference type="SUPFAM" id="SSF56601">
    <property type="entry name" value="beta-lactamase/transpeptidase-like"/>
    <property type="match status" value="1"/>
</dbReference>
<evidence type="ECO:0000313" key="2">
    <source>
        <dbReference type="EMBL" id="SDJ12107.1"/>
    </source>
</evidence>
<dbReference type="InterPro" id="IPR050789">
    <property type="entry name" value="Diverse_Enzym_Activities"/>
</dbReference>
<dbReference type="InterPro" id="IPR001466">
    <property type="entry name" value="Beta-lactam-related"/>
</dbReference>
<dbReference type="Gene3D" id="3.40.710.10">
    <property type="entry name" value="DD-peptidase/beta-lactamase superfamily"/>
    <property type="match status" value="1"/>
</dbReference>
<reference evidence="2" key="1">
    <citation type="submission" date="2016-10" db="EMBL/GenBank/DDBJ databases">
        <authorList>
            <person name="Varghese N."/>
            <person name="Submissions S."/>
        </authorList>
    </citation>
    <scope>NUCLEOTIDE SEQUENCE [LARGE SCALE GENOMIC DNA]</scope>
    <source>
        <strain evidence="2">YR281</strain>
    </source>
</reference>
<dbReference type="EMBL" id="FNDI01000034">
    <property type="protein sequence ID" value="SDJ12107.1"/>
    <property type="molecule type" value="Genomic_DNA"/>
</dbReference>
<proteinExistence type="predicted"/>
<keyword evidence="3" id="KW-1185">Reference proteome</keyword>
<name>A0A7Z7BFL7_9BURK</name>
<organism evidence="2 3">
    <name type="scientific">Paraburkholderia steynii</name>
    <dbReference type="NCBI Taxonomy" id="1245441"/>
    <lineage>
        <taxon>Bacteria</taxon>
        <taxon>Pseudomonadati</taxon>
        <taxon>Pseudomonadota</taxon>
        <taxon>Betaproteobacteria</taxon>
        <taxon>Burkholderiales</taxon>
        <taxon>Burkholderiaceae</taxon>
        <taxon>Paraburkholderia</taxon>
    </lineage>
</organism>
<gene>
    <name evidence="2" type="ORF">SAMN04487926_13415</name>
</gene>
<dbReference type="PANTHER" id="PTHR43283">
    <property type="entry name" value="BETA-LACTAMASE-RELATED"/>
    <property type="match status" value="1"/>
</dbReference>
<dbReference type="InterPro" id="IPR012338">
    <property type="entry name" value="Beta-lactam/transpept-like"/>
</dbReference>
<dbReference type="AlphaFoldDB" id="A0A7Z7BFL7"/>
<comment type="caution">
    <text evidence="2">The sequence shown here is derived from an EMBL/GenBank/DDBJ whole genome shotgun (WGS) entry which is preliminary data.</text>
</comment>
<protein>
    <submittedName>
        <fullName evidence="2">CubicO group peptidase, beta-lactamase class C family</fullName>
    </submittedName>
</protein>
<evidence type="ECO:0000259" key="1">
    <source>
        <dbReference type="Pfam" id="PF00144"/>
    </source>
</evidence>
<dbReference type="PANTHER" id="PTHR43283:SF7">
    <property type="entry name" value="BETA-LACTAMASE-RELATED DOMAIN-CONTAINING PROTEIN"/>
    <property type="match status" value="1"/>
</dbReference>
<evidence type="ECO:0000313" key="3">
    <source>
        <dbReference type="Proteomes" id="UP000198900"/>
    </source>
</evidence>
<feature type="domain" description="Beta-lactamase-related" evidence="1">
    <location>
        <begin position="100"/>
        <end position="399"/>
    </location>
</feature>
<dbReference type="Proteomes" id="UP000198900">
    <property type="component" value="Unassembled WGS sequence"/>
</dbReference>
<accession>A0A7Z7BFL7</accession>